<proteinExistence type="inferred from homology"/>
<evidence type="ECO:0000256" key="8">
    <source>
        <dbReference type="ARBA" id="ARBA00023288"/>
    </source>
</evidence>
<dbReference type="GO" id="GO:0015562">
    <property type="term" value="F:efflux transmembrane transporter activity"/>
    <property type="evidence" value="ECO:0007669"/>
    <property type="project" value="InterPro"/>
</dbReference>
<keyword evidence="3 9" id="KW-1134">Transmembrane beta strand</keyword>
<evidence type="ECO:0000256" key="7">
    <source>
        <dbReference type="ARBA" id="ARBA00023139"/>
    </source>
</evidence>
<dbReference type="NCBIfam" id="TIGR01845">
    <property type="entry name" value="outer_NodT"/>
    <property type="match status" value="1"/>
</dbReference>
<evidence type="ECO:0000256" key="10">
    <source>
        <dbReference type="SAM" id="Coils"/>
    </source>
</evidence>
<evidence type="ECO:0000256" key="6">
    <source>
        <dbReference type="ARBA" id="ARBA00023136"/>
    </source>
</evidence>
<dbReference type="RefSeq" id="WP_215871460.1">
    <property type="nucleotide sequence ID" value="NZ_JAAXYO010000182.1"/>
</dbReference>
<feature type="coiled-coil region" evidence="10">
    <location>
        <begin position="221"/>
        <end position="248"/>
    </location>
</feature>
<keyword evidence="5 9" id="KW-0732">Signal</keyword>
<evidence type="ECO:0000313" key="12">
    <source>
        <dbReference type="Proteomes" id="UP001197378"/>
    </source>
</evidence>
<evidence type="ECO:0000313" key="11">
    <source>
        <dbReference type="EMBL" id="MBU2789138.1"/>
    </source>
</evidence>
<keyword evidence="10" id="KW-0175">Coiled coil</keyword>
<dbReference type="Proteomes" id="UP001197378">
    <property type="component" value="Unassembled WGS sequence"/>
</dbReference>
<dbReference type="InterPro" id="IPR003423">
    <property type="entry name" value="OMP_efflux"/>
</dbReference>
<evidence type="ECO:0000256" key="9">
    <source>
        <dbReference type="RuleBase" id="RU362097"/>
    </source>
</evidence>
<comment type="similarity">
    <text evidence="2 9">Belongs to the outer membrane factor (OMF) (TC 1.B.17) family.</text>
</comment>
<dbReference type="GO" id="GO:0005886">
    <property type="term" value="C:plasma membrane"/>
    <property type="evidence" value="ECO:0007669"/>
    <property type="project" value="UniProtKB-SubCell"/>
</dbReference>
<comment type="caution">
    <text evidence="11">The sequence shown here is derived from an EMBL/GenBank/DDBJ whole genome shotgun (WGS) entry which is preliminary data.</text>
</comment>
<dbReference type="EMBL" id="JAAXYO010000182">
    <property type="protein sequence ID" value="MBU2789138.1"/>
    <property type="molecule type" value="Genomic_DNA"/>
</dbReference>
<evidence type="ECO:0000256" key="3">
    <source>
        <dbReference type="ARBA" id="ARBA00022452"/>
    </source>
</evidence>
<dbReference type="SUPFAM" id="SSF56954">
    <property type="entry name" value="Outer membrane efflux proteins (OEP)"/>
    <property type="match status" value="1"/>
</dbReference>
<dbReference type="Gene3D" id="2.20.200.10">
    <property type="entry name" value="Outer membrane efflux proteins (OEP)"/>
    <property type="match status" value="1"/>
</dbReference>
<dbReference type="Pfam" id="PF02321">
    <property type="entry name" value="OEP"/>
    <property type="match status" value="2"/>
</dbReference>
<dbReference type="PROSITE" id="PS51257">
    <property type="entry name" value="PROKAR_LIPOPROTEIN"/>
    <property type="match status" value="1"/>
</dbReference>
<comment type="subcellular location">
    <subcellularLocation>
        <location evidence="9">Cell membrane</location>
        <topology evidence="9">Lipid-anchor</topology>
    </subcellularLocation>
    <subcellularLocation>
        <location evidence="1">Membrane</location>
    </subcellularLocation>
</comment>
<accession>A0AAE3CKS1</accession>
<organism evidence="11 12">
    <name type="scientific">Igneacidithiobacillus copahuensis</name>
    <dbReference type="NCBI Taxonomy" id="2724909"/>
    <lineage>
        <taxon>Bacteria</taxon>
        <taxon>Pseudomonadati</taxon>
        <taxon>Pseudomonadota</taxon>
        <taxon>Acidithiobacillia</taxon>
        <taxon>Acidithiobacillales</taxon>
        <taxon>Acidithiobacillaceae</taxon>
        <taxon>Igneacidithiobacillus</taxon>
    </lineage>
</organism>
<dbReference type="Gene3D" id="1.20.1600.10">
    <property type="entry name" value="Outer membrane efflux proteins (OEP)"/>
    <property type="match status" value="1"/>
</dbReference>
<sequence>MRVWQIAAYVLVLAAVAGCAPKMPQLAAPTKLQDLQLSKGLVQGQGETPANTDWWRALLDAQQREILRLALRNNPDLEEAEARVQLAAAQLRGAGAKLVPQADLAGHIGVSRWTQNQFYLPPYAGESSWNNALKLDFSYHLDLWGKERERVREARLHLLMMQQKQRAATLVLEAAVVQQLLAIAGNDAVLAQLYDEQQILQQIESIEEQRQQHGLSNSLAALENAARLSRLQREIEAEEAQQEQNREALAVLCGQGTRLPATLRNAGRRSLLRPYWQSPTQVPAAWVGERPDVVAQRNAIEAAAAAIQVARDAYYPNINLVAFAGGLAAAGGLFTFLHPGSLQAGIGPAINLPLFTGGRLRGNFDASQANYNVTLAQYRKTLLQALQQVAGDLTTLQAAAQERASLQQREVILEHSVRLQQQRYQAGLSNALPALEVRVPLIENQLERLRLDTHAEQTLVALYAALGGRVVAQTWPEKSAVHG</sequence>
<dbReference type="AlphaFoldDB" id="A0AAE3CKS1"/>
<keyword evidence="6 9" id="KW-0472">Membrane</keyword>
<evidence type="ECO:0000256" key="5">
    <source>
        <dbReference type="ARBA" id="ARBA00022729"/>
    </source>
</evidence>
<protein>
    <submittedName>
        <fullName evidence="11">Efflux transporter outer membrane subunit</fullName>
    </submittedName>
</protein>
<reference evidence="11" key="1">
    <citation type="journal article" date="2021" name="ISME J.">
        <title>Genomic evolution of the class Acidithiobacillia: deep-branching Proteobacteria living in extreme acidic conditions.</title>
        <authorList>
            <person name="Moya-Beltran A."/>
            <person name="Beard S."/>
            <person name="Rojas-Villalobos C."/>
            <person name="Issotta F."/>
            <person name="Gallardo Y."/>
            <person name="Ulloa R."/>
            <person name="Giaveno A."/>
            <person name="Degli Esposti M."/>
            <person name="Johnson D.B."/>
            <person name="Quatrini R."/>
        </authorList>
    </citation>
    <scope>NUCLEOTIDE SEQUENCE</scope>
    <source>
        <strain evidence="11">VAN18-1</strain>
    </source>
</reference>
<feature type="chain" id="PRO_5041780273" evidence="9">
    <location>
        <begin position="28"/>
        <end position="483"/>
    </location>
</feature>
<name>A0AAE3CKS1_9PROT</name>
<keyword evidence="12" id="KW-1185">Reference proteome</keyword>
<dbReference type="InterPro" id="IPR010131">
    <property type="entry name" value="MdtP/NodT-like"/>
</dbReference>
<keyword evidence="4 9" id="KW-0812">Transmembrane</keyword>
<evidence type="ECO:0000256" key="2">
    <source>
        <dbReference type="ARBA" id="ARBA00007613"/>
    </source>
</evidence>
<evidence type="ECO:0000256" key="1">
    <source>
        <dbReference type="ARBA" id="ARBA00004370"/>
    </source>
</evidence>
<dbReference type="PANTHER" id="PTHR30203:SF20">
    <property type="entry name" value="MULTIDRUG RESISTANCE OUTER MEMBRANE PROTEIN MDTP-RELATED"/>
    <property type="match status" value="1"/>
</dbReference>
<feature type="signal peptide" evidence="9">
    <location>
        <begin position="1"/>
        <end position="27"/>
    </location>
</feature>
<keyword evidence="8 9" id="KW-0449">Lipoprotein</keyword>
<keyword evidence="7 9" id="KW-0564">Palmitate</keyword>
<dbReference type="PANTHER" id="PTHR30203">
    <property type="entry name" value="OUTER MEMBRANE CATION EFFLUX PROTEIN"/>
    <property type="match status" value="1"/>
</dbReference>
<evidence type="ECO:0000256" key="4">
    <source>
        <dbReference type="ARBA" id="ARBA00022692"/>
    </source>
</evidence>
<gene>
    <name evidence="11" type="ORF">HFQ13_13140</name>
</gene>